<proteinExistence type="predicted"/>
<dbReference type="Proteomes" id="UP000291469">
    <property type="component" value="Chromosome"/>
</dbReference>
<comment type="subcellular location">
    <subcellularLocation>
        <location evidence="1">Cell membrane</location>
        <topology evidence="1">Multi-pass membrane protein</topology>
    </subcellularLocation>
</comment>
<dbReference type="EMBL" id="CP036402">
    <property type="protein sequence ID" value="QBI19943.1"/>
    <property type="molecule type" value="Genomic_DNA"/>
</dbReference>
<organism evidence="8 9">
    <name type="scientific">Egibacter rhizosphaerae</name>
    <dbReference type="NCBI Taxonomy" id="1670831"/>
    <lineage>
        <taxon>Bacteria</taxon>
        <taxon>Bacillati</taxon>
        <taxon>Actinomycetota</taxon>
        <taxon>Nitriliruptoria</taxon>
        <taxon>Egibacterales</taxon>
        <taxon>Egibacteraceae</taxon>
        <taxon>Egibacter</taxon>
    </lineage>
</organism>
<dbReference type="Pfam" id="PF09678">
    <property type="entry name" value="Caa3_CtaG"/>
    <property type="match status" value="1"/>
</dbReference>
<evidence type="ECO:0000313" key="9">
    <source>
        <dbReference type="Proteomes" id="UP000291469"/>
    </source>
</evidence>
<dbReference type="InterPro" id="IPR019108">
    <property type="entry name" value="Caa3_assmbl_CtaG-rel"/>
</dbReference>
<feature type="region of interest" description="Disordered" evidence="6">
    <location>
        <begin position="283"/>
        <end position="304"/>
    </location>
</feature>
<evidence type="ECO:0000256" key="1">
    <source>
        <dbReference type="ARBA" id="ARBA00004651"/>
    </source>
</evidence>
<feature type="transmembrane region" description="Helical" evidence="7">
    <location>
        <begin position="169"/>
        <end position="186"/>
    </location>
</feature>
<dbReference type="KEGG" id="erz:ER308_10470"/>
<protein>
    <submittedName>
        <fullName evidence="8">Cytochrome c oxidase assembly protein</fullName>
    </submittedName>
</protein>
<feature type="transmembrane region" description="Helical" evidence="7">
    <location>
        <begin position="54"/>
        <end position="71"/>
    </location>
</feature>
<dbReference type="RefSeq" id="WP_131154940.1">
    <property type="nucleotide sequence ID" value="NZ_CP036402.1"/>
</dbReference>
<evidence type="ECO:0000256" key="5">
    <source>
        <dbReference type="ARBA" id="ARBA00023136"/>
    </source>
</evidence>
<evidence type="ECO:0000256" key="2">
    <source>
        <dbReference type="ARBA" id="ARBA00022475"/>
    </source>
</evidence>
<keyword evidence="5 7" id="KW-0472">Membrane</keyword>
<reference evidence="8 9" key="1">
    <citation type="submission" date="2019-01" db="EMBL/GenBank/DDBJ databases">
        <title>Egibacter rhizosphaerae EGI 80759T.</title>
        <authorList>
            <person name="Chen D.-D."/>
            <person name="Tian Y."/>
            <person name="Jiao J.-Y."/>
            <person name="Zhang X.-T."/>
            <person name="Zhang Y.-G."/>
            <person name="Zhang Y."/>
            <person name="Xiao M."/>
            <person name="Shu W.-S."/>
            <person name="Li W.-J."/>
        </authorList>
    </citation>
    <scope>NUCLEOTIDE SEQUENCE [LARGE SCALE GENOMIC DNA]</scope>
    <source>
        <strain evidence="8 9">EGI 80759</strain>
    </source>
</reference>
<accession>A0A411YFB9</accession>
<feature type="transmembrane region" description="Helical" evidence="7">
    <location>
        <begin position="139"/>
        <end position="157"/>
    </location>
</feature>
<evidence type="ECO:0000256" key="3">
    <source>
        <dbReference type="ARBA" id="ARBA00022692"/>
    </source>
</evidence>
<evidence type="ECO:0000256" key="7">
    <source>
        <dbReference type="SAM" id="Phobius"/>
    </source>
</evidence>
<gene>
    <name evidence="8" type="ORF">ER308_10470</name>
</gene>
<feature type="transmembrane region" description="Helical" evidence="7">
    <location>
        <begin position="77"/>
        <end position="100"/>
    </location>
</feature>
<feature type="transmembrane region" description="Helical" evidence="7">
    <location>
        <begin position="243"/>
        <end position="268"/>
    </location>
</feature>
<dbReference type="GO" id="GO:0005886">
    <property type="term" value="C:plasma membrane"/>
    <property type="evidence" value="ECO:0007669"/>
    <property type="project" value="UniProtKB-SubCell"/>
</dbReference>
<feature type="transmembrane region" description="Helical" evidence="7">
    <location>
        <begin position="24"/>
        <end position="42"/>
    </location>
</feature>
<sequence length="304" mass="31646">MTGAAGVENEFLLWCVRTSHQWDPLGLAVAGAMATIFGVALWRGRGAKRVARATSFGAGLGVLVLALWSPLHDHGHWSFAAHMAQHVILIAIVPPLILLARPGLAVREALPRSWVRGVAPVFAAGASARRRALSGPGRVCIALAHVAVLWIVHAPVVYEAALFDPTLHFIEHLALIGSAYAVWWAAMTAPAVRAGGSVLGLALSGAAGAVLATLIIVSPTEWAAAHNPAAVGLPLTPAEDQQLGGGIMVLVGSVVWTLAAATCFVRWLRAVEQRQAVREQRVRAGTGAGASADPAVGLAHRDVT</sequence>
<evidence type="ECO:0000313" key="8">
    <source>
        <dbReference type="EMBL" id="QBI19943.1"/>
    </source>
</evidence>
<keyword evidence="9" id="KW-1185">Reference proteome</keyword>
<dbReference type="OrthoDB" id="5241646at2"/>
<dbReference type="AlphaFoldDB" id="A0A411YFB9"/>
<keyword evidence="4 7" id="KW-1133">Transmembrane helix</keyword>
<feature type="transmembrane region" description="Helical" evidence="7">
    <location>
        <begin position="198"/>
        <end position="217"/>
    </location>
</feature>
<keyword evidence="2" id="KW-1003">Cell membrane</keyword>
<keyword evidence="3 7" id="KW-0812">Transmembrane</keyword>
<evidence type="ECO:0000256" key="4">
    <source>
        <dbReference type="ARBA" id="ARBA00022989"/>
    </source>
</evidence>
<evidence type="ECO:0000256" key="6">
    <source>
        <dbReference type="SAM" id="MobiDB-lite"/>
    </source>
</evidence>
<name>A0A411YFB9_9ACTN</name>